<evidence type="ECO:0000256" key="3">
    <source>
        <dbReference type="ARBA" id="ARBA00022490"/>
    </source>
</evidence>
<reference evidence="8" key="1">
    <citation type="journal article" date="2015" name="Nature">
        <title>Complex archaea that bridge the gap between prokaryotes and eukaryotes.</title>
        <authorList>
            <person name="Spang A."/>
            <person name="Saw J.H."/>
            <person name="Jorgensen S.L."/>
            <person name="Zaremba-Niedzwiedzka K."/>
            <person name="Martijn J."/>
            <person name="Lind A.E."/>
            <person name="van Eijk R."/>
            <person name="Schleper C."/>
            <person name="Guy L."/>
            <person name="Ettema T.J."/>
        </authorList>
    </citation>
    <scope>NUCLEOTIDE SEQUENCE</scope>
</reference>
<dbReference type="PANTHER" id="PTHR35794:SF2">
    <property type="entry name" value="CELL DIVISION PROTEIN DIVIVA"/>
    <property type="match status" value="1"/>
</dbReference>
<feature type="compositionally biased region" description="Basic and acidic residues" evidence="7">
    <location>
        <begin position="186"/>
        <end position="199"/>
    </location>
</feature>
<dbReference type="AlphaFoldDB" id="A0A0F9TP16"/>
<keyword evidence="5" id="KW-0175">Coiled coil</keyword>
<feature type="compositionally biased region" description="Acidic residues" evidence="7">
    <location>
        <begin position="200"/>
        <end position="209"/>
    </location>
</feature>
<keyword evidence="3" id="KW-0963">Cytoplasm</keyword>
<evidence type="ECO:0000256" key="2">
    <source>
        <dbReference type="ARBA" id="ARBA00009008"/>
    </source>
</evidence>
<dbReference type="NCBIfam" id="TIGR03544">
    <property type="entry name" value="DivI1A_domain"/>
    <property type="match status" value="1"/>
</dbReference>
<name>A0A0F9TP16_9ZZZZ</name>
<comment type="caution">
    <text evidence="8">The sequence shown here is derived from an EMBL/GenBank/DDBJ whole genome shotgun (WGS) entry which is preliminary data.</text>
</comment>
<accession>A0A0F9TP16</accession>
<keyword evidence="4" id="KW-0132">Cell division</keyword>
<evidence type="ECO:0000256" key="7">
    <source>
        <dbReference type="SAM" id="MobiDB-lite"/>
    </source>
</evidence>
<evidence type="ECO:0000256" key="6">
    <source>
        <dbReference type="ARBA" id="ARBA00023306"/>
    </source>
</evidence>
<comment type="similarity">
    <text evidence="2">Belongs to the DivIVA family.</text>
</comment>
<feature type="region of interest" description="Disordered" evidence="7">
    <location>
        <begin position="166"/>
        <end position="224"/>
    </location>
</feature>
<organism evidence="8">
    <name type="scientific">marine sediment metagenome</name>
    <dbReference type="NCBI Taxonomy" id="412755"/>
    <lineage>
        <taxon>unclassified sequences</taxon>
        <taxon>metagenomes</taxon>
        <taxon>ecological metagenomes</taxon>
    </lineage>
</organism>
<dbReference type="GO" id="GO:0005737">
    <property type="term" value="C:cytoplasm"/>
    <property type="evidence" value="ECO:0007669"/>
    <property type="project" value="UniProtKB-SubCell"/>
</dbReference>
<sequence length="307" mass="35289">MKLTPQDIHHKEFKRGIRGYSEEEVDVFLDNVYEEFEKLYKKTHSQDDDLHKLKEKLKTYQDMELTLQNTLLTAQKSAEEVQLNAQKEADNVLNNAKKEAKRLLTGADKQKQVVSETLTKLKSLESSFKTKIRSSLEELLRKMDKIDTEEDTILEEIEKEFASIPETEMPQVEKTPPVQVQASKVDTTKNEKASEKTEDNPETTEEEVVAEDKADATKSDIASEEEIDKFLEQEHPELENVDGNGENKGGLLGRVFKKKEQKAQEQDEPIEVIEEVVEDAANEKLAKKEKKKKKKKAKKKNTEEIKV</sequence>
<evidence type="ECO:0000256" key="5">
    <source>
        <dbReference type="ARBA" id="ARBA00023054"/>
    </source>
</evidence>
<dbReference type="GO" id="GO:0051301">
    <property type="term" value="P:cell division"/>
    <property type="evidence" value="ECO:0007669"/>
    <property type="project" value="UniProtKB-KW"/>
</dbReference>
<evidence type="ECO:0000313" key="8">
    <source>
        <dbReference type="EMBL" id="KKN50806.1"/>
    </source>
</evidence>
<feature type="compositionally biased region" description="Basic residues" evidence="7">
    <location>
        <begin position="287"/>
        <end position="299"/>
    </location>
</feature>
<gene>
    <name evidence="8" type="ORF">LCGC14_0628880</name>
</gene>
<dbReference type="Pfam" id="PF05103">
    <property type="entry name" value="DivIVA"/>
    <property type="match status" value="1"/>
</dbReference>
<keyword evidence="6" id="KW-0131">Cell cycle</keyword>
<feature type="region of interest" description="Disordered" evidence="7">
    <location>
        <begin position="280"/>
        <end position="307"/>
    </location>
</feature>
<dbReference type="InterPro" id="IPR007793">
    <property type="entry name" value="DivIVA_fam"/>
</dbReference>
<dbReference type="PANTHER" id="PTHR35794">
    <property type="entry name" value="CELL DIVISION PROTEIN DIVIVA"/>
    <property type="match status" value="1"/>
</dbReference>
<comment type="subcellular location">
    <subcellularLocation>
        <location evidence="1">Cytoplasm</location>
    </subcellularLocation>
</comment>
<evidence type="ECO:0000256" key="1">
    <source>
        <dbReference type="ARBA" id="ARBA00004496"/>
    </source>
</evidence>
<proteinExistence type="inferred from homology"/>
<feature type="region of interest" description="Disordered" evidence="7">
    <location>
        <begin position="232"/>
        <end position="251"/>
    </location>
</feature>
<dbReference type="EMBL" id="LAZR01001094">
    <property type="protein sequence ID" value="KKN50806.1"/>
    <property type="molecule type" value="Genomic_DNA"/>
</dbReference>
<dbReference type="Gene3D" id="6.10.250.660">
    <property type="match status" value="1"/>
</dbReference>
<evidence type="ECO:0000256" key="4">
    <source>
        <dbReference type="ARBA" id="ARBA00022618"/>
    </source>
</evidence>
<protein>
    <recommendedName>
        <fullName evidence="9">DivIVA domain-containing protein</fullName>
    </recommendedName>
</protein>
<dbReference type="InterPro" id="IPR019933">
    <property type="entry name" value="DivIVA_domain"/>
</dbReference>
<evidence type="ECO:0008006" key="9">
    <source>
        <dbReference type="Google" id="ProtNLM"/>
    </source>
</evidence>